<sequence>MAVDLLLGLQWGDEGKGKIVDVLTRNYDIIARFQGGPNAGHTLEFDGIKHVLHTIPSGIFHDNAENLVGNGVVIDPVIFKKELDNLAQFNLDLSKKLRISRKAHLILPTHRLLDAASEASKGKAKIGSTLKGIGPTYMDKTGRNGIRVGDIELENWKEKYRALANKHEAMIDFYGVDLQYNLPELEEEFFQAVEVLKQLPIIDSEEYMHQAQLKGKTILAEGAQGSLLDIDFGTYPYVTSSNTTAAGACTGLGIAPGKIGEVFGIFKAYTTRVGSGPFPTELFDDYGKTMAKVGNEFGATTGRPRRCGWLDLVALRYAVQVNGVTQLMMMKGDVLSGFDHLKVCTAYRYKGEVIQHLPYNIEAENVEPIYTEMAGWEEDLTQMSSEDQFPDALNAYITFLEKELQVPISIVSVGPDRKQTIHR</sequence>
<dbReference type="GO" id="GO:0044208">
    <property type="term" value="P:'de novo' AMP biosynthetic process"/>
    <property type="evidence" value="ECO:0007669"/>
    <property type="project" value="UniProtKB-UniRule"/>
</dbReference>
<comment type="cofactor">
    <cofactor evidence="8">
        <name>Mg(2+)</name>
        <dbReference type="ChEBI" id="CHEBI:18420"/>
    </cofactor>
    <text evidence="8">Binds 1 Mg(2+) ion per subunit.</text>
</comment>
<comment type="similarity">
    <text evidence="8 10">Belongs to the adenylosuccinate synthetase family.</text>
</comment>
<dbReference type="UniPathway" id="UPA00075">
    <property type="reaction ID" value="UER00335"/>
</dbReference>
<dbReference type="InterPro" id="IPR018220">
    <property type="entry name" value="Adenylosuccin_syn_GTP-bd"/>
</dbReference>
<keyword evidence="2 8" id="KW-0436">Ligase</keyword>
<dbReference type="PANTHER" id="PTHR11846:SF0">
    <property type="entry name" value="ADENYLOSUCCINATE SYNTHETASE"/>
    <property type="match status" value="1"/>
</dbReference>
<dbReference type="GO" id="GO:0046040">
    <property type="term" value="P:IMP metabolic process"/>
    <property type="evidence" value="ECO:0007669"/>
    <property type="project" value="TreeGrafter"/>
</dbReference>
<protein>
    <recommendedName>
        <fullName evidence="8 10">Adenylosuccinate synthetase</fullName>
        <shortName evidence="8">AMPSase</shortName>
        <shortName evidence="8">AdSS</shortName>
        <ecNumber evidence="8 10">6.3.4.4</ecNumber>
    </recommendedName>
    <alternativeName>
        <fullName evidence="8">IMP--aspartate ligase</fullName>
    </alternativeName>
</protein>
<proteinExistence type="inferred from homology"/>
<evidence type="ECO:0000256" key="1">
    <source>
        <dbReference type="ARBA" id="ARBA00011738"/>
    </source>
</evidence>
<dbReference type="FunFam" id="3.90.170.10:FF:000001">
    <property type="entry name" value="Adenylosuccinate synthetase"/>
    <property type="match status" value="1"/>
</dbReference>
<feature type="binding site" description="in other chain" evidence="8">
    <location>
        <position position="303"/>
    </location>
    <ligand>
        <name>IMP</name>
        <dbReference type="ChEBI" id="CHEBI:58053"/>
        <note>ligand shared between dimeric partners</note>
    </ligand>
</feature>
<feature type="binding site" description="in other chain" evidence="8">
    <location>
        <position position="129"/>
    </location>
    <ligand>
        <name>IMP</name>
        <dbReference type="ChEBI" id="CHEBI:58053"/>
        <note>ligand shared between dimeric partners</note>
    </ligand>
</feature>
<dbReference type="Gene3D" id="1.10.300.10">
    <property type="entry name" value="Adenylosuccinate Synthetase, subunit A, domain 2"/>
    <property type="match status" value="1"/>
</dbReference>
<feature type="binding site" evidence="8">
    <location>
        <position position="305"/>
    </location>
    <ligand>
        <name>GTP</name>
        <dbReference type="ChEBI" id="CHEBI:37565"/>
    </ligand>
</feature>
<accession>A0A2S7KQ22</accession>
<keyword evidence="12" id="KW-1185">Reference proteome</keyword>
<feature type="binding site" evidence="8">
    <location>
        <begin position="331"/>
        <end position="333"/>
    </location>
    <ligand>
        <name>GTP</name>
        <dbReference type="ChEBI" id="CHEBI:37565"/>
    </ligand>
</feature>
<evidence type="ECO:0000256" key="3">
    <source>
        <dbReference type="ARBA" id="ARBA00022723"/>
    </source>
</evidence>
<organism evidence="11 12">
    <name type="scientific">Aureitalea marina</name>
    <dbReference type="NCBI Taxonomy" id="930804"/>
    <lineage>
        <taxon>Bacteria</taxon>
        <taxon>Pseudomonadati</taxon>
        <taxon>Bacteroidota</taxon>
        <taxon>Flavobacteriia</taxon>
        <taxon>Flavobacteriales</taxon>
        <taxon>Flavobacteriaceae</taxon>
        <taxon>Aureitalea</taxon>
    </lineage>
</organism>
<dbReference type="Pfam" id="PF00709">
    <property type="entry name" value="Adenylsucc_synt"/>
    <property type="match status" value="1"/>
</dbReference>
<keyword evidence="3 8" id="KW-0479">Metal-binding</keyword>
<keyword evidence="8" id="KW-0963">Cytoplasm</keyword>
<dbReference type="Proteomes" id="UP000239800">
    <property type="component" value="Unassembled WGS sequence"/>
</dbReference>
<dbReference type="EC" id="6.3.4.4" evidence="8 10"/>
<dbReference type="SMART" id="SM00788">
    <property type="entry name" value="Adenylsucc_synt"/>
    <property type="match status" value="1"/>
</dbReference>
<dbReference type="PANTHER" id="PTHR11846">
    <property type="entry name" value="ADENYLOSUCCINATE SYNTHETASE"/>
    <property type="match status" value="1"/>
</dbReference>
<dbReference type="InterPro" id="IPR033128">
    <property type="entry name" value="Adenylosuccin_syn_Lys_AS"/>
</dbReference>
<evidence type="ECO:0000256" key="7">
    <source>
        <dbReference type="ARBA" id="ARBA00023134"/>
    </source>
</evidence>
<dbReference type="InterPro" id="IPR042110">
    <property type="entry name" value="Adenylosuccinate_synth_dom2"/>
</dbReference>
<feature type="binding site" evidence="8">
    <location>
        <begin position="12"/>
        <end position="18"/>
    </location>
    <ligand>
        <name>GTP</name>
        <dbReference type="ChEBI" id="CHEBI:37565"/>
    </ligand>
</feature>
<evidence type="ECO:0000313" key="12">
    <source>
        <dbReference type="Proteomes" id="UP000239800"/>
    </source>
</evidence>
<dbReference type="InterPro" id="IPR001114">
    <property type="entry name" value="Adenylosuccinate_synthetase"/>
</dbReference>
<evidence type="ECO:0000256" key="10">
    <source>
        <dbReference type="RuleBase" id="RU000520"/>
    </source>
</evidence>
<dbReference type="InterPro" id="IPR042111">
    <property type="entry name" value="Adenylosuccinate_synth_dom3"/>
</dbReference>
<comment type="function">
    <text evidence="8">Plays an important role in the de novo pathway of purine nucleotide biosynthesis. Catalyzes the first committed step in the biosynthesis of AMP from IMP.</text>
</comment>
<dbReference type="PROSITE" id="PS01266">
    <property type="entry name" value="ADENYLOSUCCIN_SYN_1"/>
    <property type="match status" value="1"/>
</dbReference>
<dbReference type="CDD" id="cd03108">
    <property type="entry name" value="AdSS"/>
    <property type="match status" value="1"/>
</dbReference>
<feature type="binding site" evidence="8">
    <location>
        <begin position="412"/>
        <end position="414"/>
    </location>
    <ligand>
        <name>GTP</name>
        <dbReference type="ChEBI" id="CHEBI:37565"/>
    </ligand>
</feature>
<dbReference type="SUPFAM" id="SSF52540">
    <property type="entry name" value="P-loop containing nucleoside triphosphate hydrolases"/>
    <property type="match status" value="1"/>
</dbReference>
<gene>
    <name evidence="8" type="primary">purA</name>
    <name evidence="11" type="ORF">BST85_07250</name>
</gene>
<dbReference type="InterPro" id="IPR042109">
    <property type="entry name" value="Adenylosuccinate_synth_dom1"/>
</dbReference>
<evidence type="ECO:0000256" key="6">
    <source>
        <dbReference type="ARBA" id="ARBA00022842"/>
    </source>
</evidence>
<evidence type="ECO:0000256" key="5">
    <source>
        <dbReference type="ARBA" id="ARBA00022755"/>
    </source>
</evidence>
<feature type="binding site" description="in other chain" evidence="8">
    <location>
        <begin position="38"/>
        <end position="41"/>
    </location>
    <ligand>
        <name>IMP</name>
        <dbReference type="ChEBI" id="CHEBI:58053"/>
        <note>ligand shared between dimeric partners</note>
    </ligand>
</feature>
<reference evidence="11 12" key="1">
    <citation type="submission" date="2016-11" db="EMBL/GenBank/DDBJ databases">
        <title>Trade-off between light-utilization and light-protection in marine flavobacteria.</title>
        <authorList>
            <person name="Kumagai Y."/>
        </authorList>
    </citation>
    <scope>NUCLEOTIDE SEQUENCE [LARGE SCALE GENOMIC DNA]</scope>
    <source>
        <strain evidence="11 12">NBRC 107741</strain>
    </source>
</reference>
<keyword evidence="4 8" id="KW-0547">Nucleotide-binding</keyword>
<keyword evidence="6 8" id="KW-0460">Magnesium</keyword>
<comment type="caution">
    <text evidence="11">The sequence shown here is derived from an EMBL/GenBank/DDBJ whole genome shotgun (WGS) entry which is preliminary data.</text>
</comment>
<evidence type="ECO:0000256" key="4">
    <source>
        <dbReference type="ARBA" id="ARBA00022741"/>
    </source>
</evidence>
<dbReference type="GO" id="GO:0000287">
    <property type="term" value="F:magnesium ion binding"/>
    <property type="evidence" value="ECO:0007669"/>
    <property type="project" value="UniProtKB-UniRule"/>
</dbReference>
<comment type="catalytic activity">
    <reaction evidence="8 10">
        <text>IMP + L-aspartate + GTP = N(6)-(1,2-dicarboxyethyl)-AMP + GDP + phosphate + 2 H(+)</text>
        <dbReference type="Rhea" id="RHEA:15753"/>
        <dbReference type="ChEBI" id="CHEBI:15378"/>
        <dbReference type="ChEBI" id="CHEBI:29991"/>
        <dbReference type="ChEBI" id="CHEBI:37565"/>
        <dbReference type="ChEBI" id="CHEBI:43474"/>
        <dbReference type="ChEBI" id="CHEBI:57567"/>
        <dbReference type="ChEBI" id="CHEBI:58053"/>
        <dbReference type="ChEBI" id="CHEBI:58189"/>
        <dbReference type="EC" id="6.3.4.4"/>
    </reaction>
</comment>
<feature type="binding site" evidence="8">
    <location>
        <position position="13"/>
    </location>
    <ligand>
        <name>Mg(2+)</name>
        <dbReference type="ChEBI" id="CHEBI:18420"/>
    </ligand>
</feature>
<dbReference type="RefSeq" id="WP_104812637.1">
    <property type="nucleotide sequence ID" value="NZ_MQUB01000001.1"/>
</dbReference>
<name>A0A2S7KQ22_9FLAO</name>
<dbReference type="OrthoDB" id="9807553at2"/>
<comment type="pathway">
    <text evidence="8 10">Purine metabolism; AMP biosynthesis via de novo pathway; AMP from IMP: step 1/2.</text>
</comment>
<feature type="active site" evidence="9">
    <location>
        <position position="140"/>
    </location>
</feature>
<feature type="binding site" description="in other chain" evidence="8">
    <location>
        <position position="224"/>
    </location>
    <ligand>
        <name>IMP</name>
        <dbReference type="ChEBI" id="CHEBI:58053"/>
        <note>ligand shared between dimeric partners</note>
    </ligand>
</feature>
<dbReference type="NCBIfam" id="TIGR00184">
    <property type="entry name" value="purA"/>
    <property type="match status" value="1"/>
</dbReference>
<dbReference type="GO" id="GO:0005525">
    <property type="term" value="F:GTP binding"/>
    <property type="evidence" value="ECO:0007669"/>
    <property type="project" value="UniProtKB-UniRule"/>
</dbReference>
<dbReference type="NCBIfam" id="NF002223">
    <property type="entry name" value="PRK01117.1"/>
    <property type="match status" value="1"/>
</dbReference>
<comment type="subcellular location">
    <subcellularLocation>
        <location evidence="8">Cytoplasm</location>
    </subcellularLocation>
</comment>
<feature type="binding site" evidence="8">
    <location>
        <position position="143"/>
    </location>
    <ligand>
        <name>IMP</name>
        <dbReference type="ChEBI" id="CHEBI:58053"/>
        <note>ligand shared between dimeric partners</note>
    </ligand>
</feature>
<dbReference type="AlphaFoldDB" id="A0A2S7KQ22"/>
<feature type="binding site" description="in other chain" evidence="8">
    <location>
        <begin position="13"/>
        <end position="16"/>
    </location>
    <ligand>
        <name>IMP</name>
        <dbReference type="ChEBI" id="CHEBI:58053"/>
        <note>ligand shared between dimeric partners</note>
    </ligand>
</feature>
<dbReference type="HAMAP" id="MF_00011">
    <property type="entry name" value="Adenylosucc_synth"/>
    <property type="match status" value="1"/>
</dbReference>
<dbReference type="GO" id="GO:0004019">
    <property type="term" value="F:adenylosuccinate synthase activity"/>
    <property type="evidence" value="ECO:0007669"/>
    <property type="project" value="UniProtKB-UniRule"/>
</dbReference>
<dbReference type="GO" id="GO:0005737">
    <property type="term" value="C:cytoplasm"/>
    <property type="evidence" value="ECO:0007669"/>
    <property type="project" value="UniProtKB-SubCell"/>
</dbReference>
<dbReference type="Gene3D" id="3.90.170.10">
    <property type="entry name" value="Adenylosuccinate Synthetase, subunit A, domain 3"/>
    <property type="match status" value="1"/>
</dbReference>
<dbReference type="FunFam" id="1.10.300.10:FF:000001">
    <property type="entry name" value="Adenylosuccinate synthetase"/>
    <property type="match status" value="1"/>
</dbReference>
<dbReference type="EMBL" id="MQUB01000001">
    <property type="protein sequence ID" value="PQB04711.1"/>
    <property type="molecule type" value="Genomic_DNA"/>
</dbReference>
<dbReference type="PROSITE" id="PS00513">
    <property type="entry name" value="ADENYLOSUCCIN_SYN_2"/>
    <property type="match status" value="1"/>
</dbReference>
<feature type="binding site" evidence="8">
    <location>
        <begin position="299"/>
        <end position="305"/>
    </location>
    <ligand>
        <name>substrate</name>
    </ligand>
</feature>
<keyword evidence="5 8" id="KW-0658">Purine biosynthesis</keyword>
<evidence type="ECO:0000256" key="2">
    <source>
        <dbReference type="ARBA" id="ARBA00022598"/>
    </source>
</evidence>
<feature type="active site" description="Proton donor" evidence="8">
    <location>
        <position position="41"/>
    </location>
</feature>
<dbReference type="InterPro" id="IPR027417">
    <property type="entry name" value="P-loop_NTPase"/>
</dbReference>
<evidence type="ECO:0000256" key="9">
    <source>
        <dbReference type="PROSITE-ProRule" id="PRU10134"/>
    </source>
</evidence>
<comment type="subunit">
    <text evidence="1 8">Homodimer.</text>
</comment>
<feature type="binding site" evidence="8">
    <location>
        <begin position="40"/>
        <end position="42"/>
    </location>
    <ligand>
        <name>GTP</name>
        <dbReference type="ChEBI" id="CHEBI:37565"/>
    </ligand>
</feature>
<keyword evidence="7 8" id="KW-0342">GTP-binding</keyword>
<feature type="binding site" evidence="8">
    <location>
        <position position="40"/>
    </location>
    <ligand>
        <name>Mg(2+)</name>
        <dbReference type="ChEBI" id="CHEBI:18420"/>
    </ligand>
</feature>
<evidence type="ECO:0000313" key="11">
    <source>
        <dbReference type="EMBL" id="PQB04711.1"/>
    </source>
</evidence>
<evidence type="ECO:0000256" key="8">
    <source>
        <dbReference type="HAMAP-Rule" id="MF_00011"/>
    </source>
</evidence>
<feature type="active site" description="Proton acceptor" evidence="8">
    <location>
        <position position="13"/>
    </location>
</feature>
<dbReference type="Gene3D" id="3.40.440.10">
    <property type="entry name" value="Adenylosuccinate Synthetase, subunit A, domain 1"/>
    <property type="match status" value="1"/>
</dbReference>
<feature type="binding site" description="in other chain" evidence="8">
    <location>
        <position position="239"/>
    </location>
    <ligand>
        <name>IMP</name>
        <dbReference type="ChEBI" id="CHEBI:58053"/>
        <note>ligand shared between dimeric partners</note>
    </ligand>
</feature>